<evidence type="ECO:0000313" key="1">
    <source>
        <dbReference type="EMBL" id="KAL2650595.1"/>
    </source>
</evidence>
<proteinExistence type="predicted"/>
<comment type="caution">
    <text evidence="1">The sequence shown here is derived from an EMBL/GenBank/DDBJ whole genome shotgun (WGS) entry which is preliminary data.</text>
</comment>
<accession>A0ABD1ZGN4</accession>
<name>A0ABD1ZGN4_9MARC</name>
<keyword evidence="2" id="KW-1185">Reference proteome</keyword>
<organism evidence="1 2">
    <name type="scientific">Riccia fluitans</name>
    <dbReference type="NCBI Taxonomy" id="41844"/>
    <lineage>
        <taxon>Eukaryota</taxon>
        <taxon>Viridiplantae</taxon>
        <taxon>Streptophyta</taxon>
        <taxon>Embryophyta</taxon>
        <taxon>Marchantiophyta</taxon>
        <taxon>Marchantiopsida</taxon>
        <taxon>Marchantiidae</taxon>
        <taxon>Marchantiales</taxon>
        <taxon>Ricciaceae</taxon>
        <taxon>Riccia</taxon>
    </lineage>
</organism>
<dbReference type="Proteomes" id="UP001605036">
    <property type="component" value="Unassembled WGS sequence"/>
</dbReference>
<dbReference type="EMBL" id="JBHFFA010000001">
    <property type="protein sequence ID" value="KAL2650595.1"/>
    <property type="molecule type" value="Genomic_DNA"/>
</dbReference>
<gene>
    <name evidence="1" type="ORF">R1flu_018723</name>
</gene>
<dbReference type="AlphaFoldDB" id="A0ABD1ZGN4"/>
<evidence type="ECO:0000313" key="2">
    <source>
        <dbReference type="Proteomes" id="UP001605036"/>
    </source>
</evidence>
<sequence length="86" mass="9478">MSTGVTSLYTRSRGFPYELGAELDGDPSRQGDGLRSTVPHPRVHVAYDTVRACLLNPGSRRRAHIWVKGEVSQHLTRGRSTSTVSQ</sequence>
<reference evidence="1 2" key="1">
    <citation type="submission" date="2024-09" db="EMBL/GenBank/DDBJ databases">
        <title>Chromosome-scale assembly of Riccia fluitans.</title>
        <authorList>
            <person name="Paukszto L."/>
            <person name="Sawicki J."/>
            <person name="Karawczyk K."/>
            <person name="Piernik-Szablinska J."/>
            <person name="Szczecinska M."/>
            <person name="Mazdziarz M."/>
        </authorList>
    </citation>
    <scope>NUCLEOTIDE SEQUENCE [LARGE SCALE GENOMIC DNA]</scope>
    <source>
        <strain evidence="1">Rf_01</strain>
        <tissue evidence="1">Aerial parts of the thallus</tissue>
    </source>
</reference>
<protein>
    <submittedName>
        <fullName evidence="1">Uncharacterized protein</fullName>
    </submittedName>
</protein>